<proteinExistence type="inferred from homology"/>
<dbReference type="Pfam" id="PF00459">
    <property type="entry name" value="Inositol_P"/>
    <property type="match status" value="1"/>
</dbReference>
<keyword evidence="8" id="KW-1185">Reference proteome</keyword>
<dbReference type="Gene3D" id="3.30.540.10">
    <property type="entry name" value="Fructose-1,6-Bisphosphatase, subunit A, domain 1"/>
    <property type="match status" value="1"/>
</dbReference>
<dbReference type="InterPro" id="IPR051090">
    <property type="entry name" value="Inositol_monoP_superfamily"/>
</dbReference>
<evidence type="ECO:0000256" key="5">
    <source>
        <dbReference type="ARBA" id="ARBA00022842"/>
    </source>
</evidence>
<dbReference type="InterPro" id="IPR000760">
    <property type="entry name" value="Inositol_monophosphatase-like"/>
</dbReference>
<accession>A0A8H4PFW1</accession>
<feature type="binding site" evidence="6">
    <location>
        <position position="292"/>
    </location>
    <ligand>
        <name>Mg(2+)</name>
        <dbReference type="ChEBI" id="CHEBI:18420"/>
        <label>1</label>
        <note>catalytic</note>
    </ligand>
</feature>
<keyword evidence="5 6" id="KW-0460">Magnesium</keyword>
<dbReference type="Gene3D" id="3.40.190.80">
    <property type="match status" value="1"/>
</dbReference>
<dbReference type="GO" id="GO:0046872">
    <property type="term" value="F:metal ion binding"/>
    <property type="evidence" value="ECO:0007669"/>
    <property type="project" value="UniProtKB-KW"/>
</dbReference>
<dbReference type="Proteomes" id="UP000554235">
    <property type="component" value="Unassembled WGS sequence"/>
</dbReference>
<keyword evidence="4" id="KW-0378">Hydrolase</keyword>
<evidence type="ECO:0000256" key="6">
    <source>
        <dbReference type="PIRSR" id="PIRSR600760-2"/>
    </source>
</evidence>
<dbReference type="PANTHER" id="PTHR43200">
    <property type="entry name" value="PHOSPHATASE"/>
    <property type="match status" value="1"/>
</dbReference>
<evidence type="ECO:0000256" key="2">
    <source>
        <dbReference type="ARBA" id="ARBA00009759"/>
    </source>
</evidence>
<sequence length="366" mass="39267">MTVSHTRERHLAELAVLRASILTKQVQSTVREISKDDNSPVTVADFAAQALLIGAIRAAFPNDAVLGEEDSAVLRADQALSNKVYELVSSATDVAGFHAKGCALPKPASVEEMLDLIDLGGRGRGGDEGRFWVMDPIDGTAAFLKGQQYAVSLALIEDGKEVVGVLGCPNISAEMTRVSEQNVDQNSLGIMLTAVRGRGSTIRTMTQRGLEDAVPLSILKPFRSKSLHIVDCATSTATRHDVVAKLADDFKTMFPNTEIWSSHIRYAALIVGGGDVQFWVPTSQPSKMCIWDHAGSQLIFTELGGNVTDLDGKGVDFGAGRDLNRNRGLVVARGGIHPTVLETMNKILEEDELGGSVCKLEIQATL</sequence>
<protein>
    <submittedName>
        <fullName evidence="7">3 (2)5 -bisphosphate nucleotidase</fullName>
    </submittedName>
</protein>
<comment type="caution">
    <text evidence="7">The sequence shown here is derived from an EMBL/GenBank/DDBJ whole genome shotgun (WGS) entry which is preliminary data.</text>
</comment>
<dbReference type="SUPFAM" id="SSF56655">
    <property type="entry name" value="Carbohydrate phosphatase"/>
    <property type="match status" value="1"/>
</dbReference>
<evidence type="ECO:0000313" key="7">
    <source>
        <dbReference type="EMBL" id="KAF4468136.1"/>
    </source>
</evidence>
<evidence type="ECO:0000313" key="8">
    <source>
        <dbReference type="Proteomes" id="UP000554235"/>
    </source>
</evidence>
<reference evidence="7 8" key="1">
    <citation type="submission" date="2020-01" db="EMBL/GenBank/DDBJ databases">
        <title>Identification and distribution of gene clusters putatively required for synthesis of sphingolipid metabolism inhibitors in phylogenetically diverse species of the filamentous fungus Fusarium.</title>
        <authorList>
            <person name="Kim H.-S."/>
            <person name="Busman M."/>
            <person name="Brown D.W."/>
            <person name="Divon H."/>
            <person name="Uhlig S."/>
            <person name="Proctor R.H."/>
        </authorList>
    </citation>
    <scope>NUCLEOTIDE SEQUENCE [LARGE SCALE GENOMIC DNA]</scope>
    <source>
        <strain evidence="7 8">NRRL 20459</strain>
    </source>
</reference>
<gene>
    <name evidence="7" type="ORF">FALBO_4980</name>
</gene>
<evidence type="ECO:0000256" key="1">
    <source>
        <dbReference type="ARBA" id="ARBA00001946"/>
    </source>
</evidence>
<dbReference type="PANTHER" id="PTHR43200:SF2">
    <property type="entry name" value="3'(2'),5'-BISPHOSPHATE NUCLEOTIDASE"/>
    <property type="match status" value="1"/>
</dbReference>
<keyword evidence="3 6" id="KW-0479">Metal-binding</keyword>
<comment type="cofactor">
    <cofactor evidence="1 6">
        <name>Mg(2+)</name>
        <dbReference type="ChEBI" id="CHEBI:18420"/>
    </cofactor>
</comment>
<feature type="binding site" evidence="6">
    <location>
        <position position="68"/>
    </location>
    <ligand>
        <name>Mg(2+)</name>
        <dbReference type="ChEBI" id="CHEBI:18420"/>
        <label>1</label>
        <note>catalytic</note>
    </ligand>
</feature>
<dbReference type="GO" id="GO:0008441">
    <property type="term" value="F:3'(2'),5'-bisphosphate nucleotidase activity"/>
    <property type="evidence" value="ECO:0007669"/>
    <property type="project" value="TreeGrafter"/>
</dbReference>
<feature type="binding site" evidence="6">
    <location>
        <position position="138"/>
    </location>
    <ligand>
        <name>Mg(2+)</name>
        <dbReference type="ChEBI" id="CHEBI:18420"/>
        <label>1</label>
        <note>catalytic</note>
    </ligand>
</feature>
<dbReference type="OrthoDB" id="411145at2759"/>
<comment type="similarity">
    <text evidence="2">Belongs to the inositol monophosphatase superfamily.</text>
</comment>
<dbReference type="CDD" id="cd01517">
    <property type="entry name" value="PAP_phosphatase"/>
    <property type="match status" value="1"/>
</dbReference>
<dbReference type="InterPro" id="IPR020583">
    <property type="entry name" value="Inositol_monoP_metal-BS"/>
</dbReference>
<name>A0A8H4PFW1_9HYPO</name>
<dbReference type="PROSITE" id="PS00629">
    <property type="entry name" value="IMP_1"/>
    <property type="match status" value="1"/>
</dbReference>
<feature type="binding site" evidence="6">
    <location>
        <position position="137"/>
    </location>
    <ligand>
        <name>Mg(2+)</name>
        <dbReference type="ChEBI" id="CHEBI:18420"/>
        <label>1</label>
        <note>catalytic</note>
    </ligand>
</feature>
<evidence type="ECO:0000256" key="4">
    <source>
        <dbReference type="ARBA" id="ARBA00022801"/>
    </source>
</evidence>
<evidence type="ECO:0000256" key="3">
    <source>
        <dbReference type="ARBA" id="ARBA00022723"/>
    </source>
</evidence>
<dbReference type="AlphaFoldDB" id="A0A8H4PFW1"/>
<dbReference type="EMBL" id="JAADYS010000650">
    <property type="protein sequence ID" value="KAF4468136.1"/>
    <property type="molecule type" value="Genomic_DNA"/>
</dbReference>
<feature type="binding site" evidence="6">
    <location>
        <position position="135"/>
    </location>
    <ligand>
        <name>Mg(2+)</name>
        <dbReference type="ChEBI" id="CHEBI:18420"/>
        <label>1</label>
        <note>catalytic</note>
    </ligand>
</feature>
<dbReference type="GO" id="GO:0000103">
    <property type="term" value="P:sulfate assimilation"/>
    <property type="evidence" value="ECO:0007669"/>
    <property type="project" value="TreeGrafter"/>
</dbReference>
<organism evidence="7 8">
    <name type="scientific">Fusarium albosuccineum</name>
    <dbReference type="NCBI Taxonomy" id="1237068"/>
    <lineage>
        <taxon>Eukaryota</taxon>
        <taxon>Fungi</taxon>
        <taxon>Dikarya</taxon>
        <taxon>Ascomycota</taxon>
        <taxon>Pezizomycotina</taxon>
        <taxon>Sordariomycetes</taxon>
        <taxon>Hypocreomycetidae</taxon>
        <taxon>Hypocreales</taxon>
        <taxon>Nectriaceae</taxon>
        <taxon>Fusarium</taxon>
        <taxon>Fusarium decemcellulare species complex</taxon>
    </lineage>
</organism>